<keyword evidence="1" id="KW-1185">Reference proteome</keyword>
<name>A0A914CP24_9BILA</name>
<reference evidence="2" key="1">
    <citation type="submission" date="2022-11" db="UniProtKB">
        <authorList>
            <consortium name="WormBaseParasite"/>
        </authorList>
    </citation>
    <scope>IDENTIFICATION</scope>
</reference>
<organism evidence="1 2">
    <name type="scientific">Acrobeloides nanus</name>
    <dbReference type="NCBI Taxonomy" id="290746"/>
    <lineage>
        <taxon>Eukaryota</taxon>
        <taxon>Metazoa</taxon>
        <taxon>Ecdysozoa</taxon>
        <taxon>Nematoda</taxon>
        <taxon>Chromadorea</taxon>
        <taxon>Rhabditida</taxon>
        <taxon>Tylenchina</taxon>
        <taxon>Cephalobomorpha</taxon>
        <taxon>Cephaloboidea</taxon>
        <taxon>Cephalobidae</taxon>
        <taxon>Acrobeloides</taxon>
    </lineage>
</organism>
<evidence type="ECO:0000313" key="1">
    <source>
        <dbReference type="Proteomes" id="UP000887540"/>
    </source>
</evidence>
<protein>
    <submittedName>
        <fullName evidence="2">Uncharacterized protein</fullName>
    </submittedName>
</protein>
<accession>A0A914CP24</accession>
<sequence length="66" mass="7982">MLMPLEDYQRHKDFDEIREDNMESLQLLQKDEADLIRRLVCFNPDDRLSAIELYNKVNEIENTIKI</sequence>
<dbReference type="WBParaSite" id="ACRNAN_scaffold12935.g16942.t1">
    <property type="protein sequence ID" value="ACRNAN_scaffold12935.g16942.t1"/>
    <property type="gene ID" value="ACRNAN_scaffold12935.g16942"/>
</dbReference>
<dbReference type="AlphaFoldDB" id="A0A914CP24"/>
<evidence type="ECO:0000313" key="2">
    <source>
        <dbReference type="WBParaSite" id="ACRNAN_scaffold12935.g16942.t1"/>
    </source>
</evidence>
<dbReference type="Proteomes" id="UP000887540">
    <property type="component" value="Unplaced"/>
</dbReference>
<proteinExistence type="predicted"/>